<evidence type="ECO:0000256" key="3">
    <source>
        <dbReference type="ARBA" id="ARBA00022692"/>
    </source>
</evidence>
<protein>
    <recommendedName>
        <fullName evidence="8">Major facilitator superfamily (MFS) profile domain-containing protein</fullName>
    </recommendedName>
</protein>
<accession>A0A0C3AHN9</accession>
<dbReference type="GO" id="GO:0022857">
    <property type="term" value="F:transmembrane transporter activity"/>
    <property type="evidence" value="ECO:0007669"/>
    <property type="project" value="InterPro"/>
</dbReference>
<proteinExistence type="predicted"/>
<evidence type="ECO:0000256" key="1">
    <source>
        <dbReference type="ARBA" id="ARBA00004141"/>
    </source>
</evidence>
<feature type="transmembrane region" description="Helical" evidence="7">
    <location>
        <begin position="458"/>
        <end position="479"/>
    </location>
</feature>
<dbReference type="InterPro" id="IPR020846">
    <property type="entry name" value="MFS_dom"/>
</dbReference>
<dbReference type="GO" id="GO:0016020">
    <property type="term" value="C:membrane"/>
    <property type="evidence" value="ECO:0007669"/>
    <property type="project" value="UniProtKB-SubCell"/>
</dbReference>
<feature type="transmembrane region" description="Helical" evidence="7">
    <location>
        <begin position="200"/>
        <end position="219"/>
    </location>
</feature>
<dbReference type="STRING" id="933852.A0A0C3AHN9"/>
<feature type="transmembrane region" description="Helical" evidence="7">
    <location>
        <begin position="426"/>
        <end position="446"/>
    </location>
</feature>
<dbReference type="PANTHER" id="PTHR43791:SF97">
    <property type="entry name" value="ALLANTOATE TRANSPORTER, PUTATIVE (AFU_ORTHOLOGUE AFUA_1G14700)-RELATED"/>
    <property type="match status" value="1"/>
</dbReference>
<feature type="region of interest" description="Disordered" evidence="6">
    <location>
        <begin position="1"/>
        <end position="28"/>
    </location>
</feature>
<feature type="transmembrane region" description="Helical" evidence="7">
    <location>
        <begin position="109"/>
        <end position="126"/>
    </location>
</feature>
<dbReference type="OrthoDB" id="6730379at2759"/>
<evidence type="ECO:0000313" key="10">
    <source>
        <dbReference type="Proteomes" id="UP000054097"/>
    </source>
</evidence>
<dbReference type="PANTHER" id="PTHR43791">
    <property type="entry name" value="PERMEASE-RELATED"/>
    <property type="match status" value="1"/>
</dbReference>
<feature type="transmembrane region" description="Helical" evidence="7">
    <location>
        <begin position="138"/>
        <end position="157"/>
    </location>
</feature>
<dbReference type="Proteomes" id="UP000054097">
    <property type="component" value="Unassembled WGS sequence"/>
</dbReference>
<reference evidence="10" key="2">
    <citation type="submission" date="2015-01" db="EMBL/GenBank/DDBJ databases">
        <title>Evolutionary Origins and Diversification of the Mycorrhizal Mutualists.</title>
        <authorList>
            <consortium name="DOE Joint Genome Institute"/>
            <consortium name="Mycorrhizal Genomics Consortium"/>
            <person name="Kohler A."/>
            <person name="Kuo A."/>
            <person name="Nagy L.G."/>
            <person name="Floudas D."/>
            <person name="Copeland A."/>
            <person name="Barry K.W."/>
            <person name="Cichocki N."/>
            <person name="Veneault-Fourrey C."/>
            <person name="LaButti K."/>
            <person name="Lindquist E.A."/>
            <person name="Lipzen A."/>
            <person name="Lundell T."/>
            <person name="Morin E."/>
            <person name="Murat C."/>
            <person name="Riley R."/>
            <person name="Ohm R."/>
            <person name="Sun H."/>
            <person name="Tunlid A."/>
            <person name="Henrissat B."/>
            <person name="Grigoriev I.V."/>
            <person name="Hibbett D.S."/>
            <person name="Martin F."/>
        </authorList>
    </citation>
    <scope>NUCLEOTIDE SEQUENCE [LARGE SCALE GENOMIC DNA]</scope>
    <source>
        <strain evidence="10">MAFF 305830</strain>
    </source>
</reference>
<keyword evidence="5 7" id="KW-0472">Membrane</keyword>
<evidence type="ECO:0000256" key="5">
    <source>
        <dbReference type="ARBA" id="ARBA00023136"/>
    </source>
</evidence>
<keyword evidence="3 7" id="KW-0812">Transmembrane</keyword>
<keyword evidence="10" id="KW-1185">Reference proteome</keyword>
<name>A0A0C3AHN9_SERVB</name>
<dbReference type="Gene3D" id="1.20.1250.20">
    <property type="entry name" value="MFS general substrate transporter like domains"/>
    <property type="match status" value="1"/>
</dbReference>
<feature type="transmembrane region" description="Helical" evidence="7">
    <location>
        <begin position="231"/>
        <end position="251"/>
    </location>
</feature>
<dbReference type="InterPro" id="IPR036259">
    <property type="entry name" value="MFS_trans_sf"/>
</dbReference>
<organism evidence="9 10">
    <name type="scientific">Serendipita vermifera MAFF 305830</name>
    <dbReference type="NCBI Taxonomy" id="933852"/>
    <lineage>
        <taxon>Eukaryota</taxon>
        <taxon>Fungi</taxon>
        <taxon>Dikarya</taxon>
        <taxon>Basidiomycota</taxon>
        <taxon>Agaricomycotina</taxon>
        <taxon>Agaricomycetes</taxon>
        <taxon>Sebacinales</taxon>
        <taxon>Serendipitaceae</taxon>
        <taxon>Serendipita</taxon>
    </lineage>
</organism>
<evidence type="ECO:0000256" key="6">
    <source>
        <dbReference type="SAM" id="MobiDB-lite"/>
    </source>
</evidence>
<dbReference type="InterPro" id="IPR011701">
    <property type="entry name" value="MFS"/>
</dbReference>
<feature type="compositionally biased region" description="Basic and acidic residues" evidence="6">
    <location>
        <begin position="7"/>
        <end position="17"/>
    </location>
</feature>
<gene>
    <name evidence="9" type="ORF">M408DRAFT_17647</name>
</gene>
<comment type="subcellular location">
    <subcellularLocation>
        <location evidence="1">Membrane</location>
        <topology evidence="1">Multi-pass membrane protein</topology>
    </subcellularLocation>
</comment>
<dbReference type="SUPFAM" id="SSF103473">
    <property type="entry name" value="MFS general substrate transporter"/>
    <property type="match status" value="1"/>
</dbReference>
<feature type="transmembrane region" description="Helical" evidence="7">
    <location>
        <begin position="391"/>
        <end position="414"/>
    </location>
</feature>
<dbReference type="HOGENOM" id="CLU_001265_0_5_1"/>
<dbReference type="AlphaFoldDB" id="A0A0C3AHN9"/>
<evidence type="ECO:0000256" key="2">
    <source>
        <dbReference type="ARBA" id="ARBA00022448"/>
    </source>
</evidence>
<feature type="transmembrane region" description="Helical" evidence="7">
    <location>
        <begin position="367"/>
        <end position="385"/>
    </location>
</feature>
<dbReference type="PROSITE" id="PS50850">
    <property type="entry name" value="MFS"/>
    <property type="match status" value="1"/>
</dbReference>
<feature type="domain" description="Major facilitator superfamily (MFS) profile" evidence="8">
    <location>
        <begin position="72"/>
        <end position="484"/>
    </location>
</feature>
<reference evidence="9 10" key="1">
    <citation type="submission" date="2014-04" db="EMBL/GenBank/DDBJ databases">
        <authorList>
            <consortium name="DOE Joint Genome Institute"/>
            <person name="Kuo A."/>
            <person name="Zuccaro A."/>
            <person name="Kohler A."/>
            <person name="Nagy L.G."/>
            <person name="Floudas D."/>
            <person name="Copeland A."/>
            <person name="Barry K.W."/>
            <person name="Cichocki N."/>
            <person name="Veneault-Fourrey C."/>
            <person name="LaButti K."/>
            <person name="Lindquist E.A."/>
            <person name="Lipzen A."/>
            <person name="Lundell T."/>
            <person name="Morin E."/>
            <person name="Murat C."/>
            <person name="Sun H."/>
            <person name="Tunlid A."/>
            <person name="Henrissat B."/>
            <person name="Grigoriev I.V."/>
            <person name="Hibbett D.S."/>
            <person name="Martin F."/>
            <person name="Nordberg H.P."/>
            <person name="Cantor M.N."/>
            <person name="Hua S.X."/>
        </authorList>
    </citation>
    <scope>NUCLEOTIDE SEQUENCE [LARGE SCALE GENOMIC DNA]</scope>
    <source>
        <strain evidence="9 10">MAFF 305830</strain>
    </source>
</reference>
<evidence type="ECO:0000259" key="8">
    <source>
        <dbReference type="PROSITE" id="PS50850"/>
    </source>
</evidence>
<sequence length="523" mass="58117">MSTERSSPIDEKGHTEFQEVVPEQEPSGGLLSGWARKDHSDFFNEALQKYGDGHDLDPVREKKLLRRIDYIILPQLAICYFFYYVDKTTLSYAAIFGIKTDLALDGDKYSWLSSVFYFGWLVWAMPSNLLMQRSPAGTYLAINIFFWGVFLMAQAGAKDFKDMVIFRIISGAAESIADPAFMLITSMWYTRAEQPSRISIWYAANGIGVAGGGLIGYGIGHIQGALASWRYEFIVVGAVCAFWAICLLVFLPNSLATSRWFTRDDRMFLVARVAKNQTGIENRKIKWDHVTDFFTDIKSYMFFLLGLVANIPNGGISNFSTLIIKGLGFDTFHTSLLGIPQGVLVVIWIGAGAILNGRLPNNSRTIVCMLFMVPTICGCLGFLLAPHDAYVGRLICFYLTGSYQASFVLALSLITSNVGGQTKKQLTSAIIWMGACIGNVAGPFFFRSEQGPSYPLGIGAMLVSNCIELLIFVAFRFVFVMENRKRDKAAAAAEVGDQKVPSENATAFADLTDRQNINFRYVY</sequence>
<dbReference type="EMBL" id="KN824327">
    <property type="protein sequence ID" value="KIM24145.1"/>
    <property type="molecule type" value="Genomic_DNA"/>
</dbReference>
<feature type="transmembrane region" description="Helical" evidence="7">
    <location>
        <begin position="302"/>
        <end position="324"/>
    </location>
</feature>
<evidence type="ECO:0000256" key="4">
    <source>
        <dbReference type="ARBA" id="ARBA00022989"/>
    </source>
</evidence>
<feature type="transmembrane region" description="Helical" evidence="7">
    <location>
        <begin position="163"/>
        <end position="188"/>
    </location>
</feature>
<feature type="transmembrane region" description="Helical" evidence="7">
    <location>
        <begin position="336"/>
        <end position="355"/>
    </location>
</feature>
<dbReference type="Pfam" id="PF07690">
    <property type="entry name" value="MFS_1"/>
    <property type="match status" value="1"/>
</dbReference>
<evidence type="ECO:0000256" key="7">
    <source>
        <dbReference type="SAM" id="Phobius"/>
    </source>
</evidence>
<evidence type="ECO:0000313" key="9">
    <source>
        <dbReference type="EMBL" id="KIM24145.1"/>
    </source>
</evidence>
<keyword evidence="2" id="KW-0813">Transport</keyword>
<keyword evidence="4 7" id="KW-1133">Transmembrane helix</keyword>